<evidence type="ECO:0000256" key="2">
    <source>
        <dbReference type="ARBA" id="ARBA00007977"/>
    </source>
</evidence>
<protein>
    <submittedName>
        <fullName evidence="8">Sulfate exporter family transporter</fullName>
    </submittedName>
</protein>
<evidence type="ECO:0000256" key="6">
    <source>
        <dbReference type="ARBA" id="ARBA00023136"/>
    </source>
</evidence>
<feature type="transmembrane region" description="Helical" evidence="7">
    <location>
        <begin position="27"/>
        <end position="47"/>
    </location>
</feature>
<feature type="transmembrane region" description="Helical" evidence="7">
    <location>
        <begin position="141"/>
        <end position="162"/>
    </location>
</feature>
<name>A0ABX8ZVY0_9SPHN</name>
<dbReference type="PANTHER" id="PTHR30106:SF2">
    <property type="entry name" value="UPF0324 INNER MEMBRANE PROTEIN YEIH"/>
    <property type="match status" value="1"/>
</dbReference>
<feature type="transmembrane region" description="Helical" evidence="7">
    <location>
        <begin position="271"/>
        <end position="292"/>
    </location>
</feature>
<reference evidence="8 9" key="1">
    <citation type="submission" date="2021-08" db="EMBL/GenBank/DDBJ databases">
        <title>Comparative Genomics Analysis of the Genus Qipengyuania Reveals Extensive Genetic Diversity and Metabolic Versatility, Including the Description of Fifteen Novel Species.</title>
        <authorList>
            <person name="Liu Y."/>
        </authorList>
    </citation>
    <scope>NUCLEOTIDE SEQUENCE [LARGE SCALE GENOMIC DNA]</scope>
    <source>
        <strain evidence="8 9">1NDW3</strain>
    </source>
</reference>
<evidence type="ECO:0000313" key="9">
    <source>
        <dbReference type="Proteomes" id="UP000824300"/>
    </source>
</evidence>
<evidence type="ECO:0000313" key="8">
    <source>
        <dbReference type="EMBL" id="QZD92009.1"/>
    </source>
</evidence>
<accession>A0ABX8ZVY0</accession>
<keyword evidence="5 7" id="KW-1133">Transmembrane helix</keyword>
<gene>
    <name evidence="8" type="ORF">K3162_10685</name>
</gene>
<feature type="transmembrane region" description="Helical" evidence="7">
    <location>
        <begin position="174"/>
        <end position="193"/>
    </location>
</feature>
<comment type="similarity">
    <text evidence="2">Belongs to the UPF0324 family.</text>
</comment>
<keyword evidence="4 7" id="KW-0812">Transmembrane</keyword>
<evidence type="ECO:0000256" key="3">
    <source>
        <dbReference type="ARBA" id="ARBA00022475"/>
    </source>
</evidence>
<dbReference type="InterPro" id="IPR018383">
    <property type="entry name" value="UPF0324_pro"/>
</dbReference>
<dbReference type="EMBL" id="CP081296">
    <property type="protein sequence ID" value="QZD92009.1"/>
    <property type="molecule type" value="Genomic_DNA"/>
</dbReference>
<dbReference type="RefSeq" id="WP_221427712.1">
    <property type="nucleotide sequence ID" value="NZ_CP081296.1"/>
</dbReference>
<keyword evidence="3" id="KW-1003">Cell membrane</keyword>
<dbReference type="Pfam" id="PF03601">
    <property type="entry name" value="Cons_hypoth698"/>
    <property type="match status" value="1"/>
</dbReference>
<comment type="subcellular location">
    <subcellularLocation>
        <location evidence="1">Cell membrane</location>
        <topology evidence="1">Multi-pass membrane protein</topology>
    </subcellularLocation>
</comment>
<dbReference type="PANTHER" id="PTHR30106">
    <property type="entry name" value="INNER MEMBRANE PROTEIN YEIH-RELATED"/>
    <property type="match status" value="1"/>
</dbReference>
<feature type="transmembrane region" description="Helical" evidence="7">
    <location>
        <begin position="330"/>
        <end position="349"/>
    </location>
</feature>
<feature type="transmembrane region" description="Helical" evidence="7">
    <location>
        <begin position="238"/>
        <end position="259"/>
    </location>
</feature>
<evidence type="ECO:0000256" key="1">
    <source>
        <dbReference type="ARBA" id="ARBA00004651"/>
    </source>
</evidence>
<keyword evidence="9" id="KW-1185">Reference proteome</keyword>
<feature type="transmembrane region" description="Helical" evidence="7">
    <location>
        <begin position="298"/>
        <end position="318"/>
    </location>
</feature>
<sequence length="352" mass="35908">MRGKTDQYFMADLYGELQLAPQAEKRAWTAVLPGLVLVGIAALAALWLSEQYGAPPILLGLLLGFALNFASADERLLPGLDVASQTLLRVGIVLLGLRVTLSEITALGLLPFLGLIAIMAAVIAAGLLAARLARLDIHLGLLAGGATAICGISAALALWGIIGSKRVGQEGFAITVLGVTLASALALATYPALAAAMGLSDTQAGFLVGASIHDVAQAIGGGFAVSEGAGEVATVVKLSRVALLVPVLLIVAFVLGSKAEGEGRRFSLRQGVPWFIAGFIAVVAVNSFVALPEVVGDWGASAASFFLLLAVISAAIKADLSGIFAYGWRAFLPVVASTLTAFGLALLVAQAL</sequence>
<evidence type="ECO:0000256" key="5">
    <source>
        <dbReference type="ARBA" id="ARBA00022989"/>
    </source>
</evidence>
<dbReference type="Proteomes" id="UP000824300">
    <property type="component" value="Chromosome"/>
</dbReference>
<feature type="transmembrane region" description="Helical" evidence="7">
    <location>
        <begin position="107"/>
        <end position="129"/>
    </location>
</feature>
<evidence type="ECO:0000256" key="4">
    <source>
        <dbReference type="ARBA" id="ARBA00022692"/>
    </source>
</evidence>
<evidence type="ECO:0000256" key="7">
    <source>
        <dbReference type="SAM" id="Phobius"/>
    </source>
</evidence>
<proteinExistence type="inferred from homology"/>
<keyword evidence="6 7" id="KW-0472">Membrane</keyword>
<organism evidence="8 9">
    <name type="scientific">Qipengyuania xiapuensis</name>
    <dbReference type="NCBI Taxonomy" id="2867236"/>
    <lineage>
        <taxon>Bacteria</taxon>
        <taxon>Pseudomonadati</taxon>
        <taxon>Pseudomonadota</taxon>
        <taxon>Alphaproteobacteria</taxon>
        <taxon>Sphingomonadales</taxon>
        <taxon>Erythrobacteraceae</taxon>
        <taxon>Qipengyuania</taxon>
    </lineage>
</organism>